<evidence type="ECO:0000313" key="5">
    <source>
        <dbReference type="Proteomes" id="UP000567179"/>
    </source>
</evidence>
<dbReference type="Gene3D" id="3.40.50.1820">
    <property type="entry name" value="alpha/beta hydrolase"/>
    <property type="match status" value="1"/>
</dbReference>
<evidence type="ECO:0000259" key="3">
    <source>
        <dbReference type="Pfam" id="PF12146"/>
    </source>
</evidence>
<dbReference type="PANTHER" id="PTHR12277">
    <property type="entry name" value="ALPHA/BETA HYDROLASE DOMAIN-CONTAINING PROTEIN"/>
    <property type="match status" value="1"/>
</dbReference>
<dbReference type="GO" id="GO:0008474">
    <property type="term" value="F:palmitoyl-(protein) hydrolase activity"/>
    <property type="evidence" value="ECO:0007669"/>
    <property type="project" value="TreeGrafter"/>
</dbReference>
<evidence type="ECO:0000256" key="2">
    <source>
        <dbReference type="SAM" id="Phobius"/>
    </source>
</evidence>
<dbReference type="Proteomes" id="UP000567179">
    <property type="component" value="Unassembled WGS sequence"/>
</dbReference>
<sequence>MSSYLPSLQTFVKATAGTVATLTCLATILVLAGQYYLIYPSYLPAESRTVVDVPSKYGLPYEDLELKTSDGVLIKAYLMLQNHTDHRHGLSEEEYIASRPTVIMFHGNAGNFGHRIPLARMFFNHMHCNVLMVCYRGYGLSKGSPSERGLQKDAQAGLDYLLAHPVLKRSPIVLYGQSIGGAVAIDLASKNQQTPDAPIRALILENTFTSLPALVPHVMPPLGRFAFLCHQKWDSASKVPSIPAETPVLMLSGVKDEIVPREHMRRLWTVVKARKRRDGTTEKVVSRSGEKGDGDEVHGNSKFVEFPSGTHNDTCVQAGYWNVIADFMSNLS</sequence>
<dbReference type="AlphaFoldDB" id="A0A8H5ARG6"/>
<protein>
    <recommendedName>
        <fullName evidence="3">Serine aminopeptidase S33 domain-containing protein</fullName>
    </recommendedName>
</protein>
<dbReference type="InterPro" id="IPR029058">
    <property type="entry name" value="AB_hydrolase_fold"/>
</dbReference>
<evidence type="ECO:0000256" key="1">
    <source>
        <dbReference type="SAM" id="MobiDB-lite"/>
    </source>
</evidence>
<organism evidence="4 5">
    <name type="scientific">Psilocybe cf. subviscida</name>
    <dbReference type="NCBI Taxonomy" id="2480587"/>
    <lineage>
        <taxon>Eukaryota</taxon>
        <taxon>Fungi</taxon>
        <taxon>Dikarya</taxon>
        <taxon>Basidiomycota</taxon>
        <taxon>Agaricomycotina</taxon>
        <taxon>Agaricomycetes</taxon>
        <taxon>Agaricomycetidae</taxon>
        <taxon>Agaricales</taxon>
        <taxon>Agaricineae</taxon>
        <taxon>Strophariaceae</taxon>
        <taxon>Psilocybe</taxon>
    </lineage>
</organism>
<reference evidence="4 5" key="1">
    <citation type="journal article" date="2020" name="ISME J.">
        <title>Uncovering the hidden diversity of litter-decomposition mechanisms in mushroom-forming fungi.</title>
        <authorList>
            <person name="Floudas D."/>
            <person name="Bentzer J."/>
            <person name="Ahren D."/>
            <person name="Johansson T."/>
            <person name="Persson P."/>
            <person name="Tunlid A."/>
        </authorList>
    </citation>
    <scope>NUCLEOTIDE SEQUENCE [LARGE SCALE GENOMIC DNA]</scope>
    <source>
        <strain evidence="4 5">CBS 101986</strain>
    </source>
</reference>
<keyword evidence="2" id="KW-1133">Transmembrane helix</keyword>
<dbReference type="GO" id="GO:0016020">
    <property type="term" value="C:membrane"/>
    <property type="evidence" value="ECO:0007669"/>
    <property type="project" value="TreeGrafter"/>
</dbReference>
<keyword evidence="2" id="KW-0812">Transmembrane</keyword>
<feature type="domain" description="Serine aminopeptidase S33" evidence="3">
    <location>
        <begin position="99"/>
        <end position="223"/>
    </location>
</feature>
<evidence type="ECO:0000313" key="4">
    <source>
        <dbReference type="EMBL" id="KAF5309529.1"/>
    </source>
</evidence>
<dbReference type="OrthoDB" id="10249433at2759"/>
<proteinExistence type="predicted"/>
<accession>A0A8H5ARG6</accession>
<dbReference type="InterPro" id="IPR022742">
    <property type="entry name" value="Hydrolase_4"/>
</dbReference>
<comment type="caution">
    <text evidence="4">The sequence shown here is derived from an EMBL/GenBank/DDBJ whole genome shotgun (WGS) entry which is preliminary data.</text>
</comment>
<keyword evidence="2" id="KW-0472">Membrane</keyword>
<keyword evidence="5" id="KW-1185">Reference proteome</keyword>
<gene>
    <name evidence="4" type="ORF">D9619_012315</name>
</gene>
<feature type="transmembrane region" description="Helical" evidence="2">
    <location>
        <begin position="20"/>
        <end position="38"/>
    </location>
</feature>
<feature type="region of interest" description="Disordered" evidence="1">
    <location>
        <begin position="279"/>
        <end position="299"/>
    </location>
</feature>
<name>A0A8H5ARG6_9AGAR</name>
<dbReference type="EMBL" id="JAACJJ010000059">
    <property type="protein sequence ID" value="KAF5309529.1"/>
    <property type="molecule type" value="Genomic_DNA"/>
</dbReference>
<dbReference type="PANTHER" id="PTHR12277:SF81">
    <property type="entry name" value="PROTEIN ABHD13"/>
    <property type="match status" value="1"/>
</dbReference>
<dbReference type="Pfam" id="PF12146">
    <property type="entry name" value="Hydrolase_4"/>
    <property type="match status" value="1"/>
</dbReference>
<dbReference type="SUPFAM" id="SSF53474">
    <property type="entry name" value="alpha/beta-Hydrolases"/>
    <property type="match status" value="1"/>
</dbReference>